<proteinExistence type="predicted"/>
<reference evidence="2 3" key="1">
    <citation type="submission" date="2016-07" db="EMBL/GenBank/DDBJ databases">
        <title>Disparate Historic Effective Population Sizes Predicted by Modern Levels of Genome Diversity for the Scaled Quail (Callipepla squamata) and the Northern Bobwhite (Colinus virginianus): Inferences from First and Second Generation Draft Genome Assemblies for Sympatric New World Quail.</title>
        <authorList>
            <person name="Oldeschulte D.L."/>
            <person name="Halley Y.A."/>
            <person name="Bhattarai E.K."/>
            <person name="Brashear W.A."/>
            <person name="Hill J."/>
            <person name="Metz R.P."/>
            <person name="Johnson C.D."/>
            <person name="Rollins D."/>
            <person name="Peterson M.J."/>
            <person name="Bickhart D.M."/>
            <person name="Decker J.E."/>
            <person name="Seabury C.M."/>
        </authorList>
    </citation>
    <scope>NUCLEOTIDE SEQUENCE [LARGE SCALE GENOMIC DNA]</scope>
    <source>
        <strain evidence="2 3">Texas</strain>
        <tissue evidence="2">Leg muscle</tissue>
    </source>
</reference>
<feature type="region of interest" description="Disordered" evidence="1">
    <location>
        <begin position="35"/>
        <end position="158"/>
    </location>
</feature>
<evidence type="ECO:0000256" key="1">
    <source>
        <dbReference type="SAM" id="MobiDB-lite"/>
    </source>
</evidence>
<evidence type="ECO:0000313" key="3">
    <source>
        <dbReference type="Proteomes" id="UP000198323"/>
    </source>
</evidence>
<sequence length="158" mass="16963">MLRCIEPSVGSVAGPIIVWLIDTIVSQCGQEARRLRGLEDGGDEQGQEDIPAAPSPQRTLTPSASTDADTQEEVPGTSSGVSHGGDGELPSAPSPGEQEQAFEEPGQEAAGPSAQGFSRPRERRESSSRRTRRPNRRRRASSGQDGPQPCKRPRPRRL</sequence>
<dbReference type="Proteomes" id="UP000198323">
    <property type="component" value="Unassembled WGS sequence"/>
</dbReference>
<feature type="compositionally biased region" description="Basic residues" evidence="1">
    <location>
        <begin position="129"/>
        <end position="140"/>
    </location>
</feature>
<evidence type="ECO:0000313" key="2">
    <source>
        <dbReference type="EMBL" id="OXB68566.1"/>
    </source>
</evidence>
<keyword evidence="3" id="KW-1185">Reference proteome</keyword>
<protein>
    <submittedName>
        <fullName evidence="2">Uncharacterized protein</fullName>
    </submittedName>
</protein>
<feature type="compositionally biased region" description="Basic and acidic residues" evidence="1">
    <location>
        <begin position="119"/>
        <end position="128"/>
    </location>
</feature>
<comment type="caution">
    <text evidence="2">The sequence shown here is derived from an EMBL/GenBank/DDBJ whole genome shotgun (WGS) entry which is preliminary data.</text>
</comment>
<dbReference type="EMBL" id="MCFN01000013">
    <property type="protein sequence ID" value="OXB68566.1"/>
    <property type="molecule type" value="Genomic_DNA"/>
</dbReference>
<accession>A0A226NLF1</accession>
<feature type="compositionally biased region" description="Polar residues" evidence="1">
    <location>
        <begin position="56"/>
        <end position="68"/>
    </location>
</feature>
<dbReference type="AlphaFoldDB" id="A0A226NLF1"/>
<organism evidence="2 3">
    <name type="scientific">Callipepla squamata</name>
    <name type="common">Scaled quail</name>
    <dbReference type="NCBI Taxonomy" id="9009"/>
    <lineage>
        <taxon>Eukaryota</taxon>
        <taxon>Metazoa</taxon>
        <taxon>Chordata</taxon>
        <taxon>Craniata</taxon>
        <taxon>Vertebrata</taxon>
        <taxon>Euteleostomi</taxon>
        <taxon>Archelosauria</taxon>
        <taxon>Archosauria</taxon>
        <taxon>Dinosauria</taxon>
        <taxon>Saurischia</taxon>
        <taxon>Theropoda</taxon>
        <taxon>Coelurosauria</taxon>
        <taxon>Aves</taxon>
        <taxon>Neognathae</taxon>
        <taxon>Galloanserae</taxon>
        <taxon>Galliformes</taxon>
        <taxon>Odontophoridae</taxon>
        <taxon>Callipepla</taxon>
    </lineage>
</organism>
<name>A0A226NLF1_CALSU</name>
<gene>
    <name evidence="2" type="ORF">ASZ78_014345</name>
</gene>